<dbReference type="InterPro" id="IPR002227">
    <property type="entry name" value="Tyrosinase_Cu-bd"/>
</dbReference>
<evidence type="ECO:0000313" key="6">
    <source>
        <dbReference type="EMBL" id="KAH7055999.1"/>
    </source>
</evidence>
<dbReference type="PANTHER" id="PTHR11474">
    <property type="entry name" value="TYROSINASE FAMILY MEMBER"/>
    <property type="match status" value="1"/>
</dbReference>
<evidence type="ECO:0000259" key="4">
    <source>
        <dbReference type="PROSITE" id="PS00497"/>
    </source>
</evidence>
<reference evidence="6 7" key="1">
    <citation type="journal article" date="2021" name="Nat. Commun.">
        <title>Genetic determinants of endophytism in the Arabidopsis root mycobiome.</title>
        <authorList>
            <person name="Mesny F."/>
            <person name="Miyauchi S."/>
            <person name="Thiergart T."/>
            <person name="Pickel B."/>
            <person name="Atanasova L."/>
            <person name="Karlsson M."/>
            <person name="Huettel B."/>
            <person name="Barry K.W."/>
            <person name="Haridas S."/>
            <person name="Chen C."/>
            <person name="Bauer D."/>
            <person name="Andreopoulos W."/>
            <person name="Pangilinan J."/>
            <person name="LaButti K."/>
            <person name="Riley R."/>
            <person name="Lipzen A."/>
            <person name="Clum A."/>
            <person name="Drula E."/>
            <person name="Henrissat B."/>
            <person name="Kohler A."/>
            <person name="Grigoriev I.V."/>
            <person name="Martin F.M."/>
            <person name="Hacquard S."/>
        </authorList>
    </citation>
    <scope>NUCLEOTIDE SEQUENCE [LARGE SCALE GENOMIC DNA]</scope>
    <source>
        <strain evidence="6 7">MPI-SDFR-AT-0080</strain>
    </source>
</reference>
<sequence>MARLWKCGATLLLLGILALSSGTNAAPHGSNAALLPQVRDSVACESPIVRKEWRTLSESEKLEYLDAVQCFLTQPPITPKADAPGVGSRFEDLVATHINQTFEIHYTGHFLAWHRWFTATYEKGLREECGYNGAQPYWDWTMDVVSESDFPNSPLFDPMYGFGGNGLPIPGNLSDPLSVPGRTGGGCIQDGPFVNMTVNLGPLSDLSGNPRCLARDFSPYFAGRYLGMNQTQLTLSQPDFGWFDRVVEGGPSFDASGVHGGGHYGIGGTYGQMGDLYASPSDPIFYMHHANLDRLWWSWQALDLETRLTDISGPIYLMDYDNAQGGNVTLDFPMTLGVNAESITVGDVMNIKAGVLCYEYDQLYTAGLY</sequence>
<proteinExistence type="predicted"/>
<evidence type="ECO:0000256" key="1">
    <source>
        <dbReference type="ARBA" id="ARBA00022723"/>
    </source>
</evidence>
<feature type="domain" description="Tyrosinase copper-binding" evidence="5">
    <location>
        <begin position="282"/>
        <end position="293"/>
    </location>
</feature>
<protein>
    <recommendedName>
        <fullName evidence="4 5">Tyrosinase copper-binding domain-containing protein</fullName>
    </recommendedName>
</protein>
<feature type="chain" id="PRO_5046142909" description="Tyrosinase copper-binding domain-containing protein" evidence="3">
    <location>
        <begin position="26"/>
        <end position="369"/>
    </location>
</feature>
<organism evidence="6 7">
    <name type="scientific">Macrophomina phaseolina</name>
    <dbReference type="NCBI Taxonomy" id="35725"/>
    <lineage>
        <taxon>Eukaryota</taxon>
        <taxon>Fungi</taxon>
        <taxon>Dikarya</taxon>
        <taxon>Ascomycota</taxon>
        <taxon>Pezizomycotina</taxon>
        <taxon>Dothideomycetes</taxon>
        <taxon>Dothideomycetes incertae sedis</taxon>
        <taxon>Botryosphaeriales</taxon>
        <taxon>Botryosphaeriaceae</taxon>
        <taxon>Macrophomina</taxon>
    </lineage>
</organism>
<dbReference type="Proteomes" id="UP000774617">
    <property type="component" value="Unassembled WGS sequence"/>
</dbReference>
<dbReference type="InterPro" id="IPR050316">
    <property type="entry name" value="Tyrosinase/Hemocyanin"/>
</dbReference>
<name>A0ABQ8GHP1_9PEZI</name>
<accession>A0ABQ8GHP1</accession>
<dbReference type="SUPFAM" id="SSF48056">
    <property type="entry name" value="Di-copper centre-containing domain"/>
    <property type="match status" value="1"/>
</dbReference>
<keyword evidence="2" id="KW-0186">Copper</keyword>
<dbReference type="InterPro" id="IPR008922">
    <property type="entry name" value="Di-copper_centre_dom_sf"/>
</dbReference>
<keyword evidence="7" id="KW-1185">Reference proteome</keyword>
<dbReference type="PROSITE" id="PS00498">
    <property type="entry name" value="TYROSINASE_2"/>
    <property type="match status" value="1"/>
</dbReference>
<gene>
    <name evidence="6" type="ORF">B0J12DRAFT_439044</name>
</gene>
<comment type="caution">
    <text evidence="6">The sequence shown here is derived from an EMBL/GenBank/DDBJ whole genome shotgun (WGS) entry which is preliminary data.</text>
</comment>
<evidence type="ECO:0000256" key="2">
    <source>
        <dbReference type="ARBA" id="ARBA00023008"/>
    </source>
</evidence>
<dbReference type="PANTHER" id="PTHR11474:SF126">
    <property type="entry name" value="TYROSINASE-LIKE PROTEIN TYR-1-RELATED"/>
    <property type="match status" value="1"/>
</dbReference>
<dbReference type="Gene3D" id="1.10.1280.10">
    <property type="entry name" value="Di-copper center containing domain from catechol oxidase"/>
    <property type="match status" value="1"/>
</dbReference>
<dbReference type="PRINTS" id="PR00092">
    <property type="entry name" value="TYROSINASE"/>
</dbReference>
<evidence type="ECO:0000313" key="7">
    <source>
        <dbReference type="Proteomes" id="UP000774617"/>
    </source>
</evidence>
<evidence type="ECO:0000256" key="3">
    <source>
        <dbReference type="SAM" id="SignalP"/>
    </source>
</evidence>
<dbReference type="EMBL" id="JAGTJR010000008">
    <property type="protein sequence ID" value="KAH7055999.1"/>
    <property type="molecule type" value="Genomic_DNA"/>
</dbReference>
<keyword evidence="1" id="KW-0479">Metal-binding</keyword>
<dbReference type="PROSITE" id="PS00497">
    <property type="entry name" value="TYROSINASE_1"/>
    <property type="match status" value="1"/>
</dbReference>
<keyword evidence="3" id="KW-0732">Signal</keyword>
<dbReference type="Pfam" id="PF00264">
    <property type="entry name" value="Tyrosinase"/>
    <property type="match status" value="1"/>
</dbReference>
<feature type="domain" description="Tyrosinase copper-binding" evidence="4">
    <location>
        <begin position="105"/>
        <end position="122"/>
    </location>
</feature>
<feature type="signal peptide" evidence="3">
    <location>
        <begin position="1"/>
        <end position="25"/>
    </location>
</feature>
<evidence type="ECO:0000259" key="5">
    <source>
        <dbReference type="PROSITE" id="PS00498"/>
    </source>
</evidence>